<dbReference type="RefSeq" id="WP_284250404.1">
    <property type="nucleotide sequence ID" value="NZ_BSUM01000001.1"/>
</dbReference>
<dbReference type="Proteomes" id="UP001157161">
    <property type="component" value="Unassembled WGS sequence"/>
</dbReference>
<name>A0AA37XEA3_9MICO</name>
<organism evidence="2 3">
    <name type="scientific">Litorihabitans aurantiacus</name>
    <dbReference type="NCBI Taxonomy" id="1930061"/>
    <lineage>
        <taxon>Bacteria</taxon>
        <taxon>Bacillati</taxon>
        <taxon>Actinomycetota</taxon>
        <taxon>Actinomycetes</taxon>
        <taxon>Micrococcales</taxon>
        <taxon>Beutenbergiaceae</taxon>
        <taxon>Litorihabitans</taxon>
    </lineage>
</organism>
<evidence type="ECO:0000256" key="1">
    <source>
        <dbReference type="SAM" id="MobiDB-lite"/>
    </source>
</evidence>
<reference evidence="2" key="1">
    <citation type="journal article" date="2014" name="Int. J. Syst. Evol. Microbiol.">
        <title>Complete genome sequence of Corynebacterium casei LMG S-19264T (=DSM 44701T), isolated from a smear-ripened cheese.</title>
        <authorList>
            <consortium name="US DOE Joint Genome Institute (JGI-PGF)"/>
            <person name="Walter F."/>
            <person name="Albersmeier A."/>
            <person name="Kalinowski J."/>
            <person name="Ruckert C."/>
        </authorList>
    </citation>
    <scope>NUCLEOTIDE SEQUENCE</scope>
    <source>
        <strain evidence="2">NBRC 112290</strain>
    </source>
</reference>
<proteinExistence type="predicted"/>
<accession>A0AA37XEA3</accession>
<feature type="region of interest" description="Disordered" evidence="1">
    <location>
        <begin position="198"/>
        <end position="221"/>
    </location>
</feature>
<gene>
    <name evidence="2" type="ORF">GCM10025875_16000</name>
</gene>
<reference evidence="2" key="2">
    <citation type="submission" date="2023-02" db="EMBL/GenBank/DDBJ databases">
        <authorList>
            <person name="Sun Q."/>
            <person name="Mori K."/>
        </authorList>
    </citation>
    <scope>NUCLEOTIDE SEQUENCE</scope>
    <source>
        <strain evidence="2">NBRC 112290</strain>
    </source>
</reference>
<sequence length="221" mass="23569">MTYQRLRLGGVTVSGTGTDGVEFRVRPNIEGWWGSPTAQHTVTRRAAGHGSWAGLTTLAPRVLVVSGLLLGPEHSLVVAALGRLKSLATRTDTTFEVETPAGSKLATARRDGEVMVTWHSDIAATVSLQLLATDPCIYGALQRTVLKAPSAAGGLEYPLEYDLDYATPLDQQSSASLVNAGDEDSWPVFVAHGPWPGVCRSSRRTGRSSATSRRSTPARRS</sequence>
<dbReference type="EMBL" id="BSUM01000001">
    <property type="protein sequence ID" value="GMA31608.1"/>
    <property type="molecule type" value="Genomic_DNA"/>
</dbReference>
<dbReference type="AlphaFoldDB" id="A0AA37XEA3"/>
<evidence type="ECO:0000313" key="3">
    <source>
        <dbReference type="Proteomes" id="UP001157161"/>
    </source>
</evidence>
<evidence type="ECO:0000313" key="2">
    <source>
        <dbReference type="EMBL" id="GMA31608.1"/>
    </source>
</evidence>
<keyword evidence="3" id="KW-1185">Reference proteome</keyword>
<protein>
    <submittedName>
        <fullName evidence="2">Uncharacterized protein</fullName>
    </submittedName>
</protein>
<comment type="caution">
    <text evidence="2">The sequence shown here is derived from an EMBL/GenBank/DDBJ whole genome shotgun (WGS) entry which is preliminary data.</text>
</comment>